<gene>
    <name evidence="2" type="ORF">Q8F55_002749</name>
</gene>
<keyword evidence="3" id="KW-1185">Reference proteome</keyword>
<evidence type="ECO:0008006" key="4">
    <source>
        <dbReference type="Google" id="ProtNLM"/>
    </source>
</evidence>
<feature type="region of interest" description="Disordered" evidence="1">
    <location>
        <begin position="1"/>
        <end position="20"/>
    </location>
</feature>
<dbReference type="EMBL" id="JBBXJM010000002">
    <property type="protein sequence ID" value="KAL1411782.1"/>
    <property type="molecule type" value="Genomic_DNA"/>
</dbReference>
<organism evidence="2 3">
    <name type="scientific">Vanrija albida</name>
    <dbReference type="NCBI Taxonomy" id="181172"/>
    <lineage>
        <taxon>Eukaryota</taxon>
        <taxon>Fungi</taxon>
        <taxon>Dikarya</taxon>
        <taxon>Basidiomycota</taxon>
        <taxon>Agaricomycotina</taxon>
        <taxon>Tremellomycetes</taxon>
        <taxon>Trichosporonales</taxon>
        <taxon>Trichosporonaceae</taxon>
        <taxon>Vanrija</taxon>
    </lineage>
</organism>
<evidence type="ECO:0000313" key="2">
    <source>
        <dbReference type="EMBL" id="KAL1411782.1"/>
    </source>
</evidence>
<reference evidence="2 3" key="1">
    <citation type="submission" date="2023-08" db="EMBL/GenBank/DDBJ databases">
        <title>Annotated Genome Sequence of Vanrija albida AlHP1.</title>
        <authorList>
            <person name="Herzog R."/>
        </authorList>
    </citation>
    <scope>NUCLEOTIDE SEQUENCE [LARGE SCALE GENOMIC DNA]</scope>
    <source>
        <strain evidence="2 3">AlHP1</strain>
    </source>
</reference>
<dbReference type="Proteomes" id="UP001565368">
    <property type="component" value="Unassembled WGS sequence"/>
</dbReference>
<accession>A0ABR3QB93</accession>
<evidence type="ECO:0000256" key="1">
    <source>
        <dbReference type="SAM" id="MobiDB-lite"/>
    </source>
</evidence>
<comment type="caution">
    <text evidence="2">The sequence shown here is derived from an EMBL/GenBank/DDBJ whole genome shotgun (WGS) entry which is preliminary data.</text>
</comment>
<proteinExistence type="predicted"/>
<evidence type="ECO:0000313" key="3">
    <source>
        <dbReference type="Proteomes" id="UP001565368"/>
    </source>
</evidence>
<name>A0ABR3QB93_9TREE</name>
<dbReference type="GeneID" id="95983792"/>
<sequence>MSLKRRSPSPPGEDKSSKKLRVSLSHSWQDGDFTLVSSDDITFRIDTHYLQSASGVFRDMLAAGSGPKLINLTDPHTETALVVHKFLNLITTNRIDNERFGPDFSDMVTLVRFLIKYECAPALTVIGLHLHCSITEDRPYAGLHWFIVGAIMDDIQVCITAFDAATERSQDPFINPCFNPSQIPYQLAAQIPFIYFWALVRTWDSVGGYHDGFVEEFEEYLELGKRESSTTAKDSGLTQVMVSGHLA</sequence>
<dbReference type="RefSeq" id="XP_069211726.1">
    <property type="nucleotide sequence ID" value="XM_069351340.1"/>
</dbReference>
<protein>
    <recommendedName>
        <fullName evidence="4">BTB domain-containing protein</fullName>
    </recommendedName>
</protein>